<dbReference type="AlphaFoldDB" id="A0A6P1NUS5"/>
<dbReference type="UniPathway" id="UPA00219"/>
<dbReference type="InterPro" id="IPR036365">
    <property type="entry name" value="PGBD-like_sf"/>
</dbReference>
<dbReference type="SUPFAM" id="SSF141523">
    <property type="entry name" value="L,D-transpeptidase catalytic domain-like"/>
    <property type="match status" value="1"/>
</dbReference>
<gene>
    <name evidence="10" type="ORF">GU926_00590</name>
</gene>
<dbReference type="RefSeq" id="WP_160688015.1">
    <property type="nucleotide sequence ID" value="NZ_CP047897.1"/>
</dbReference>
<dbReference type="Proteomes" id="UP000464214">
    <property type="component" value="Chromosome"/>
</dbReference>
<dbReference type="Gene3D" id="1.10.101.10">
    <property type="entry name" value="PGBD-like superfamily/PGBD"/>
    <property type="match status" value="1"/>
</dbReference>
<feature type="domain" description="L,D-TPase catalytic" evidence="9">
    <location>
        <begin position="155"/>
        <end position="337"/>
    </location>
</feature>
<feature type="active site" description="Proton donor/acceptor" evidence="7">
    <location>
        <position position="291"/>
    </location>
</feature>
<dbReference type="PROSITE" id="PS52029">
    <property type="entry name" value="LD_TPASE"/>
    <property type="match status" value="1"/>
</dbReference>
<proteinExistence type="inferred from homology"/>
<name>A0A6P1NUS5_9BACT</name>
<dbReference type="InterPro" id="IPR036366">
    <property type="entry name" value="PGBDSf"/>
</dbReference>
<keyword evidence="5 7" id="KW-0573">Peptidoglycan synthesis</keyword>
<evidence type="ECO:0000256" key="7">
    <source>
        <dbReference type="PROSITE-ProRule" id="PRU01373"/>
    </source>
</evidence>
<evidence type="ECO:0000256" key="3">
    <source>
        <dbReference type="ARBA" id="ARBA00022679"/>
    </source>
</evidence>
<dbReference type="GO" id="GO:0009252">
    <property type="term" value="P:peptidoglycan biosynthetic process"/>
    <property type="evidence" value="ECO:0007669"/>
    <property type="project" value="UniProtKB-UniPathway"/>
</dbReference>
<dbReference type="CDD" id="cd16913">
    <property type="entry name" value="YkuD_like"/>
    <property type="match status" value="1"/>
</dbReference>
<dbReference type="GO" id="GO:0004180">
    <property type="term" value="F:carboxypeptidase activity"/>
    <property type="evidence" value="ECO:0007669"/>
    <property type="project" value="UniProtKB-ARBA"/>
</dbReference>
<keyword evidence="4 7" id="KW-0133">Cell shape</keyword>
<dbReference type="InterPro" id="IPR038063">
    <property type="entry name" value="Transpep_catalytic_dom"/>
</dbReference>
<evidence type="ECO:0000256" key="6">
    <source>
        <dbReference type="ARBA" id="ARBA00023316"/>
    </source>
</evidence>
<dbReference type="Gene3D" id="2.40.440.10">
    <property type="entry name" value="L,D-transpeptidase catalytic domain-like"/>
    <property type="match status" value="1"/>
</dbReference>
<dbReference type="SUPFAM" id="SSF47090">
    <property type="entry name" value="PGBD-like"/>
    <property type="match status" value="1"/>
</dbReference>
<comment type="similarity">
    <text evidence="2">Belongs to the YkuD family.</text>
</comment>
<keyword evidence="11" id="KW-1185">Reference proteome</keyword>
<evidence type="ECO:0000313" key="10">
    <source>
        <dbReference type="EMBL" id="QHL86019.1"/>
    </source>
</evidence>
<protein>
    <submittedName>
        <fullName evidence="10">L,D-transpeptidase family protein</fullName>
    </submittedName>
</protein>
<dbReference type="InterPro" id="IPR005490">
    <property type="entry name" value="LD_TPept_cat_dom"/>
</dbReference>
<evidence type="ECO:0000313" key="11">
    <source>
        <dbReference type="Proteomes" id="UP000464214"/>
    </source>
</evidence>
<feature type="signal peptide" evidence="8">
    <location>
        <begin position="1"/>
        <end position="22"/>
    </location>
</feature>
<dbReference type="Pfam" id="PF01471">
    <property type="entry name" value="PG_binding_1"/>
    <property type="match status" value="1"/>
</dbReference>
<keyword evidence="8" id="KW-0732">Signal</keyword>
<dbReference type="PANTHER" id="PTHR41533:SF2">
    <property type="entry name" value="BLR7131 PROTEIN"/>
    <property type="match status" value="1"/>
</dbReference>
<dbReference type="InterPro" id="IPR002477">
    <property type="entry name" value="Peptidoglycan-bd-like"/>
</dbReference>
<organism evidence="10 11">
    <name type="scientific">Nibribacter ruber</name>
    <dbReference type="NCBI Taxonomy" id="2698458"/>
    <lineage>
        <taxon>Bacteria</taxon>
        <taxon>Pseudomonadati</taxon>
        <taxon>Bacteroidota</taxon>
        <taxon>Cytophagia</taxon>
        <taxon>Cytophagales</taxon>
        <taxon>Hymenobacteraceae</taxon>
        <taxon>Nibribacter</taxon>
    </lineage>
</organism>
<dbReference type="GO" id="GO:0008360">
    <property type="term" value="P:regulation of cell shape"/>
    <property type="evidence" value="ECO:0007669"/>
    <property type="project" value="UniProtKB-UniRule"/>
</dbReference>
<dbReference type="Pfam" id="PF03734">
    <property type="entry name" value="YkuD"/>
    <property type="match status" value="1"/>
</dbReference>
<feature type="active site" description="Nucleophile" evidence="7">
    <location>
        <position position="310"/>
    </location>
</feature>
<dbReference type="InterPro" id="IPR052905">
    <property type="entry name" value="LD-transpeptidase_YkuD-like"/>
</dbReference>
<evidence type="ECO:0000256" key="8">
    <source>
        <dbReference type="SAM" id="SignalP"/>
    </source>
</evidence>
<dbReference type="PANTHER" id="PTHR41533">
    <property type="entry name" value="L,D-TRANSPEPTIDASE HI_1667-RELATED"/>
    <property type="match status" value="1"/>
</dbReference>
<evidence type="ECO:0000259" key="9">
    <source>
        <dbReference type="PROSITE" id="PS52029"/>
    </source>
</evidence>
<keyword evidence="6 7" id="KW-0961">Cell wall biogenesis/degradation</keyword>
<dbReference type="GO" id="GO:0016740">
    <property type="term" value="F:transferase activity"/>
    <property type="evidence" value="ECO:0007669"/>
    <property type="project" value="UniProtKB-KW"/>
</dbReference>
<sequence length="389" mass="44152">MFRWCFLLLFLVTLALSFPLQAQQVAFVPSAQQEHLLAAMQQYQKIVESQEWVSFPGDVCVKPGTVDKLVPRLRKMLCLTQDLAQCSAADSSLFDEPLTAAVKRFQKRHGLAPDGVVGCQTLTAMNVSPAQRLRQIQLNLARWQDTTYMQPAGTPLVVVNIPDFLLQVINQHGQTVWSTPVIVGQPQKMYQTVPLHSKISYLVVRPTWNLPKSIIQREIIPAIRRDATYLAKNNMRLYTEVKGHLVPIGVKQVNWKTVDGRKLTIIQSPGPKNALGQLKFIFANPHDIYLHDTPVRSLFKHPVRTYSHGCVRVQNPEKLASFLLSPDWNKPRPFSLAHDTRVNENVFLPKPVSIQIRYFTCWVDGQGILQFREDVYGLDQSVLDLATLE</sequence>
<reference evidence="10 11" key="1">
    <citation type="submission" date="2020-01" db="EMBL/GenBank/DDBJ databases">
        <authorList>
            <person name="Kim M."/>
        </authorList>
    </citation>
    <scope>NUCLEOTIDE SEQUENCE [LARGE SCALE GENOMIC DNA]</scope>
    <source>
        <strain evidence="10 11">BT10</strain>
    </source>
</reference>
<evidence type="ECO:0000256" key="5">
    <source>
        <dbReference type="ARBA" id="ARBA00022984"/>
    </source>
</evidence>
<feature type="chain" id="PRO_5026828064" evidence="8">
    <location>
        <begin position="23"/>
        <end position="389"/>
    </location>
</feature>
<evidence type="ECO:0000256" key="2">
    <source>
        <dbReference type="ARBA" id="ARBA00005992"/>
    </source>
</evidence>
<keyword evidence="3" id="KW-0808">Transferase</keyword>
<accession>A0A6P1NUS5</accession>
<dbReference type="KEGG" id="nib:GU926_00590"/>
<comment type="pathway">
    <text evidence="1 7">Cell wall biogenesis; peptidoglycan biosynthesis.</text>
</comment>
<dbReference type="GO" id="GO:0071555">
    <property type="term" value="P:cell wall organization"/>
    <property type="evidence" value="ECO:0007669"/>
    <property type="project" value="UniProtKB-UniRule"/>
</dbReference>
<evidence type="ECO:0000256" key="4">
    <source>
        <dbReference type="ARBA" id="ARBA00022960"/>
    </source>
</evidence>
<dbReference type="EMBL" id="CP047897">
    <property type="protein sequence ID" value="QHL86019.1"/>
    <property type="molecule type" value="Genomic_DNA"/>
</dbReference>
<evidence type="ECO:0000256" key="1">
    <source>
        <dbReference type="ARBA" id="ARBA00004752"/>
    </source>
</evidence>